<dbReference type="RefSeq" id="WP_061124082.1">
    <property type="nucleotide sequence ID" value="NZ_FCOF02000008.1"/>
</dbReference>
<evidence type="ECO:0000256" key="1">
    <source>
        <dbReference type="SAM" id="Phobius"/>
    </source>
</evidence>
<keyword evidence="4" id="KW-1185">Reference proteome</keyword>
<evidence type="ECO:0000313" key="3">
    <source>
        <dbReference type="EMBL" id="SAK56860.1"/>
    </source>
</evidence>
<protein>
    <submittedName>
        <fullName evidence="3">Alpha/beta hydrolase fold protein</fullName>
    </submittedName>
</protein>
<comment type="caution">
    <text evidence="3">The sequence shown here is derived from an EMBL/GenBank/DDBJ whole genome shotgun (WGS) entry which is preliminary data.</text>
</comment>
<feature type="domain" description="AB hydrolase-1" evidence="2">
    <location>
        <begin position="64"/>
        <end position="306"/>
    </location>
</feature>
<keyword evidence="3" id="KW-0378">Hydrolase</keyword>
<dbReference type="AlphaFoldDB" id="A0A158AGI5"/>
<gene>
    <name evidence="3" type="ORF">AWB75_02145</name>
</gene>
<evidence type="ECO:0000259" key="2">
    <source>
        <dbReference type="Pfam" id="PF00561"/>
    </source>
</evidence>
<dbReference type="PRINTS" id="PR00111">
    <property type="entry name" value="ABHYDROLASE"/>
</dbReference>
<dbReference type="InterPro" id="IPR029058">
    <property type="entry name" value="AB_hydrolase_fold"/>
</dbReference>
<dbReference type="GO" id="GO:0016787">
    <property type="term" value="F:hydrolase activity"/>
    <property type="evidence" value="ECO:0007669"/>
    <property type="project" value="UniProtKB-KW"/>
</dbReference>
<proteinExistence type="predicted"/>
<dbReference type="InterPro" id="IPR000073">
    <property type="entry name" value="AB_hydrolase_1"/>
</dbReference>
<organism evidence="3 4">
    <name type="scientific">Caballeronia catudaia</name>
    <dbReference type="NCBI Taxonomy" id="1777136"/>
    <lineage>
        <taxon>Bacteria</taxon>
        <taxon>Pseudomonadati</taxon>
        <taxon>Pseudomonadota</taxon>
        <taxon>Betaproteobacteria</taxon>
        <taxon>Burkholderiales</taxon>
        <taxon>Burkholderiaceae</taxon>
        <taxon>Caballeronia</taxon>
    </lineage>
</organism>
<feature type="transmembrane region" description="Helical" evidence="1">
    <location>
        <begin position="131"/>
        <end position="151"/>
    </location>
</feature>
<keyword evidence="1" id="KW-1133">Transmembrane helix</keyword>
<reference evidence="3" key="1">
    <citation type="submission" date="2016-01" db="EMBL/GenBank/DDBJ databases">
        <authorList>
            <person name="Peeters C."/>
        </authorList>
    </citation>
    <scope>NUCLEOTIDE SEQUENCE [LARGE SCALE GENOMIC DNA]</scope>
    <source>
        <strain evidence="3">LMG 29318</strain>
    </source>
</reference>
<accession>A0A158AGI5</accession>
<dbReference type="SUPFAM" id="SSF53474">
    <property type="entry name" value="alpha/beta-Hydrolases"/>
    <property type="match status" value="1"/>
</dbReference>
<dbReference type="Pfam" id="PF00561">
    <property type="entry name" value="Abhydrolase_1"/>
    <property type="match status" value="1"/>
</dbReference>
<keyword evidence="1" id="KW-0472">Membrane</keyword>
<dbReference type="PANTHER" id="PTHR43689">
    <property type="entry name" value="HYDROLASE"/>
    <property type="match status" value="1"/>
</dbReference>
<dbReference type="PANTHER" id="PTHR43689:SF8">
    <property type="entry name" value="ALPHA_BETA-HYDROLASES SUPERFAMILY PROTEIN"/>
    <property type="match status" value="1"/>
</dbReference>
<keyword evidence="1" id="KW-0812">Transmembrane</keyword>
<evidence type="ECO:0000313" key="4">
    <source>
        <dbReference type="Proteomes" id="UP000054870"/>
    </source>
</evidence>
<dbReference type="OrthoDB" id="5853561at2"/>
<dbReference type="EMBL" id="FCOF02000008">
    <property type="protein sequence ID" value="SAK56860.1"/>
    <property type="molecule type" value="Genomic_DNA"/>
</dbReference>
<dbReference type="Gene3D" id="3.40.50.1820">
    <property type="entry name" value="alpha/beta hydrolase"/>
    <property type="match status" value="1"/>
</dbReference>
<dbReference type="Proteomes" id="UP000054870">
    <property type="component" value="Unassembled WGS sequence"/>
</dbReference>
<sequence>MRSSPNETKSSRSPLIGGVALASLGIAAWTAVRARRAERDYPPTGQFIEVDGVRLHYFDKGEGPVVVLLHGNLVTAQDFLACGLFDRLAQRHRVIAFDRPGFGFSTRPRDRVWTPQAQAELFQRALKKMGLARAVIVGQSLGCLVALAMALDARIDIRGLTLIAGYYYPNARADVAISAPAAIPLIGDVMRYTVSPVVARLMYDTTVRAMFAPRETPAQFHASVPREIVLRPSQMRATAQDAAFMIPAAAAMSGQYHKIAVPVRIFGGSDDAIVDTTSQSGRLSGDIGQSVLSVTPGLGHMLHYDDAGRIGDAVETMAIE</sequence>
<name>A0A158AGI5_9BURK</name>
<feature type="transmembrane region" description="Helical" evidence="1">
    <location>
        <begin position="15"/>
        <end position="32"/>
    </location>
</feature>